<name>A0A4P6HIU1_9BACT</name>
<evidence type="ECO:0000313" key="3">
    <source>
        <dbReference type="Proteomes" id="UP000293296"/>
    </source>
</evidence>
<evidence type="ECO:0000313" key="2">
    <source>
        <dbReference type="EMBL" id="QAZ67083.1"/>
    </source>
</evidence>
<evidence type="ECO:0008006" key="4">
    <source>
        <dbReference type="Google" id="ProtNLM"/>
    </source>
</evidence>
<dbReference type="OrthoDB" id="363007at2"/>
<evidence type="ECO:0000256" key="1">
    <source>
        <dbReference type="SAM" id="SignalP"/>
    </source>
</evidence>
<dbReference type="RefSeq" id="WP_129351310.1">
    <property type="nucleotide sequence ID" value="NZ_CP026538.1"/>
</dbReference>
<sequence>MRLKMKMVFAIVAMVLALPAAALAHTALCTCFDNADGTITCEGGFSDGSSASGVGLIVKDGGGKVIEQGTMDKTSKYTFKKPEGAYMVVFDAGEGHKIEIDGKKILE</sequence>
<keyword evidence="3" id="KW-1185">Reference proteome</keyword>
<dbReference type="EMBL" id="CP026538">
    <property type="protein sequence ID" value="QAZ67083.1"/>
    <property type="molecule type" value="Genomic_DNA"/>
</dbReference>
<keyword evidence="1" id="KW-0732">Signal</keyword>
<organism evidence="2 3">
    <name type="scientific">Solidesulfovibrio carbinolicus</name>
    <dbReference type="NCBI Taxonomy" id="296842"/>
    <lineage>
        <taxon>Bacteria</taxon>
        <taxon>Pseudomonadati</taxon>
        <taxon>Thermodesulfobacteriota</taxon>
        <taxon>Desulfovibrionia</taxon>
        <taxon>Desulfovibrionales</taxon>
        <taxon>Desulfovibrionaceae</taxon>
        <taxon>Solidesulfovibrio</taxon>
    </lineage>
</organism>
<dbReference type="Gene3D" id="2.60.40.10">
    <property type="entry name" value="Immunoglobulins"/>
    <property type="match status" value="1"/>
</dbReference>
<reference evidence="2 3" key="1">
    <citation type="submission" date="2018-02" db="EMBL/GenBank/DDBJ databases">
        <title>Genome sequence of Desulfovibrio carbinolicus DSM 3852.</title>
        <authorList>
            <person name="Wilbanks E."/>
            <person name="Skennerton C.T."/>
            <person name="Orphan V.J."/>
        </authorList>
    </citation>
    <scope>NUCLEOTIDE SEQUENCE [LARGE SCALE GENOMIC DNA]</scope>
    <source>
        <strain evidence="2 3">DSM 3852</strain>
    </source>
</reference>
<accession>A0A4P6HIU1</accession>
<dbReference type="InterPro" id="IPR013783">
    <property type="entry name" value="Ig-like_fold"/>
</dbReference>
<gene>
    <name evidence="2" type="ORF">C3Y92_07520</name>
</gene>
<protein>
    <recommendedName>
        <fullName evidence="4">Carboxypeptidase regulatory-like domain-containing protein</fullName>
    </recommendedName>
</protein>
<dbReference type="KEGG" id="dcb:C3Y92_07520"/>
<proteinExistence type="predicted"/>
<feature type="chain" id="PRO_5020831761" description="Carboxypeptidase regulatory-like domain-containing protein" evidence="1">
    <location>
        <begin position="25"/>
        <end position="107"/>
    </location>
</feature>
<dbReference type="Proteomes" id="UP000293296">
    <property type="component" value="Chromosome"/>
</dbReference>
<dbReference type="AlphaFoldDB" id="A0A4P6HIU1"/>
<feature type="signal peptide" evidence="1">
    <location>
        <begin position="1"/>
        <end position="24"/>
    </location>
</feature>